<dbReference type="AlphaFoldDB" id="A0A3B0V2S3"/>
<dbReference type="PANTHER" id="PTHR43214:SF41">
    <property type="entry name" value="NITRATE_NITRITE RESPONSE REGULATOR PROTEIN NARP"/>
    <property type="match status" value="1"/>
</dbReference>
<protein>
    <submittedName>
        <fullName evidence="7">Two-component transcriptional response regulator, LuxR family</fullName>
    </submittedName>
</protein>
<keyword evidence="1" id="KW-0597">Phosphoprotein</keyword>
<feature type="domain" description="HTH luxR-type" evidence="5">
    <location>
        <begin position="140"/>
        <end position="205"/>
    </location>
</feature>
<dbReference type="PRINTS" id="PR00038">
    <property type="entry name" value="HTHLUXR"/>
</dbReference>
<evidence type="ECO:0000313" key="7">
    <source>
        <dbReference type="EMBL" id="VAW35200.1"/>
    </source>
</evidence>
<dbReference type="GO" id="GO:0003677">
    <property type="term" value="F:DNA binding"/>
    <property type="evidence" value="ECO:0007669"/>
    <property type="project" value="UniProtKB-KW"/>
</dbReference>
<dbReference type="Pfam" id="PF00196">
    <property type="entry name" value="GerE"/>
    <property type="match status" value="1"/>
</dbReference>
<dbReference type="PROSITE" id="PS50043">
    <property type="entry name" value="HTH_LUXR_2"/>
    <property type="match status" value="1"/>
</dbReference>
<dbReference type="PROSITE" id="PS50110">
    <property type="entry name" value="RESPONSE_REGULATORY"/>
    <property type="match status" value="1"/>
</dbReference>
<accession>A0A3B0V2S3</accession>
<name>A0A3B0V2S3_9ZZZZ</name>
<keyword evidence="3" id="KW-0238">DNA-binding</keyword>
<dbReference type="CDD" id="cd17535">
    <property type="entry name" value="REC_NarL-like"/>
    <property type="match status" value="1"/>
</dbReference>
<organism evidence="7">
    <name type="scientific">hydrothermal vent metagenome</name>
    <dbReference type="NCBI Taxonomy" id="652676"/>
    <lineage>
        <taxon>unclassified sequences</taxon>
        <taxon>metagenomes</taxon>
        <taxon>ecological metagenomes</taxon>
    </lineage>
</organism>
<evidence type="ECO:0000256" key="1">
    <source>
        <dbReference type="ARBA" id="ARBA00022553"/>
    </source>
</evidence>
<dbReference type="SUPFAM" id="SSF52172">
    <property type="entry name" value="CheY-like"/>
    <property type="match status" value="1"/>
</dbReference>
<dbReference type="GO" id="GO:0000160">
    <property type="term" value="P:phosphorelay signal transduction system"/>
    <property type="evidence" value="ECO:0007669"/>
    <property type="project" value="InterPro"/>
</dbReference>
<keyword evidence="2" id="KW-0805">Transcription regulation</keyword>
<reference evidence="7" key="1">
    <citation type="submission" date="2018-06" db="EMBL/GenBank/DDBJ databases">
        <authorList>
            <person name="Zhirakovskaya E."/>
        </authorList>
    </citation>
    <scope>NUCLEOTIDE SEQUENCE</scope>
</reference>
<dbReference type="PANTHER" id="PTHR43214">
    <property type="entry name" value="TWO-COMPONENT RESPONSE REGULATOR"/>
    <property type="match status" value="1"/>
</dbReference>
<evidence type="ECO:0000259" key="5">
    <source>
        <dbReference type="PROSITE" id="PS50043"/>
    </source>
</evidence>
<evidence type="ECO:0000256" key="3">
    <source>
        <dbReference type="ARBA" id="ARBA00023125"/>
    </source>
</evidence>
<dbReference type="InterPro" id="IPR039420">
    <property type="entry name" value="WalR-like"/>
</dbReference>
<evidence type="ECO:0000256" key="2">
    <source>
        <dbReference type="ARBA" id="ARBA00023015"/>
    </source>
</evidence>
<dbReference type="EMBL" id="UOEX01000118">
    <property type="protein sequence ID" value="VAW35200.1"/>
    <property type="molecule type" value="Genomic_DNA"/>
</dbReference>
<dbReference type="InterPro" id="IPR011006">
    <property type="entry name" value="CheY-like_superfamily"/>
</dbReference>
<dbReference type="InterPro" id="IPR000792">
    <property type="entry name" value="Tscrpt_reg_LuxR_C"/>
</dbReference>
<dbReference type="Gene3D" id="3.40.50.2300">
    <property type="match status" value="1"/>
</dbReference>
<sequence length="207" mass="22840">MRMMIVEDNSMLRDNLLLLLGGEPDMEIMGSYGSAEAALAQLENEAPDFMLVDLGLPGMSGIELIRLVKEKHPLIDIMVHTVFDGRDTVFAAIRAGASGYILKGATPRELIESIHNLCQGGAPMSPKIARAIISELQEVKISEEYILSAREKEILSGLELGNTYKELAALLNISPHTIHSHIKKIYEKLHAKSRREALTKAKRKGII</sequence>
<evidence type="ECO:0000259" key="6">
    <source>
        <dbReference type="PROSITE" id="PS50110"/>
    </source>
</evidence>
<dbReference type="Pfam" id="PF00072">
    <property type="entry name" value="Response_reg"/>
    <property type="match status" value="1"/>
</dbReference>
<feature type="domain" description="Response regulatory" evidence="6">
    <location>
        <begin position="2"/>
        <end position="118"/>
    </location>
</feature>
<dbReference type="GO" id="GO:0006355">
    <property type="term" value="P:regulation of DNA-templated transcription"/>
    <property type="evidence" value="ECO:0007669"/>
    <property type="project" value="InterPro"/>
</dbReference>
<dbReference type="InterPro" id="IPR016032">
    <property type="entry name" value="Sig_transdc_resp-reg_C-effctor"/>
</dbReference>
<dbReference type="CDD" id="cd06170">
    <property type="entry name" value="LuxR_C_like"/>
    <property type="match status" value="1"/>
</dbReference>
<dbReference type="SMART" id="SM00448">
    <property type="entry name" value="REC"/>
    <property type="match status" value="1"/>
</dbReference>
<gene>
    <name evidence="7" type="ORF">MNBD_DELTA03-1045</name>
</gene>
<dbReference type="InterPro" id="IPR001789">
    <property type="entry name" value="Sig_transdc_resp-reg_receiver"/>
</dbReference>
<dbReference type="InterPro" id="IPR058245">
    <property type="entry name" value="NreC/VraR/RcsB-like_REC"/>
</dbReference>
<keyword evidence="4" id="KW-0804">Transcription</keyword>
<dbReference type="SMART" id="SM00421">
    <property type="entry name" value="HTH_LUXR"/>
    <property type="match status" value="1"/>
</dbReference>
<proteinExistence type="predicted"/>
<evidence type="ECO:0000256" key="4">
    <source>
        <dbReference type="ARBA" id="ARBA00023163"/>
    </source>
</evidence>
<dbReference type="SUPFAM" id="SSF46894">
    <property type="entry name" value="C-terminal effector domain of the bipartite response regulators"/>
    <property type="match status" value="1"/>
</dbReference>